<sequence length="903" mass="101289">MSVVRSGIQSPEIGIVHVTIIRLHHSSDSGKNPPSQKYFAKVTINDAVETTKDKTLIQGWNEDFTFEIPVPCKFAIKVFRRRKLRRWSDVLIGSYTEDLEALLIRSFDKSISEPLPSGSQLNAGTSKFLIEFKVNLKDQDVVGAISAMVQRVKIQASRLAKSQAMHDSASFNRMQLIGDIHFVNIVEIWDHLLEKLQIFANLADKVAEVHPYAKAAYSVISMAYKAVMKQLERDANINCLILAMDDIYSFVKEAEPLQQIESHKLIMARLAQQTTECGYFISAYCVDTFLMRTVKYAVSPVDAAITMYGSKLNELKSALLAHSTINTEITVLRIWETVKKLEMKIDINDLPYANGVRFQSDKQCLPETQEGILHTIINWIDDLSNGDQRIFVLTGLPGTGKSAIAHSISSHYHSVGRLGSSIFADLPKPESYTSTGLPVLLFPTMARDLADLDIQFRNALWTVIESDRALTKTIGISDQCEKFILGPSTSLTISGPIVIVLDGLDDCLESTDLYAFLKVLANKSHHLPPNFRILLIARNDSHILQHLAGNPVVIFYSMEVDEWVMKCELSQVCRKTLLPYFTQEKLEPIIVELVERARGSFRWIIEACETICGNTFQQETSALSGYKALIVSFGKSSEPIREPVAQNDCLYMEELSRLHRTYGTLFSTQFKPVMGYLLAAYTPLSMLELIRLGRLDDRLLAQFLTAMESLLTNTHRRYQPIGPVHASFYKFLGHSICSKEFSVDIAEYHFDLGRACLQIIDNELKSNVDNLTLLYNPESQELYVGGSFQRYIKVELSYACRFWLKHLKTALGRGLKALNTEVQIGLRAKLQYWCSILHIPGSVGGAIEALHQIMSTMLVSLGSQSLAAVPSVVVLLIDEDSKVRKAVVNCIPELAKHGEFSPS</sequence>
<dbReference type="EMBL" id="ML769505">
    <property type="protein sequence ID" value="KAE9396971.1"/>
    <property type="molecule type" value="Genomic_DNA"/>
</dbReference>
<dbReference type="OrthoDB" id="163438at2759"/>
<dbReference type="PANTHER" id="PTHR10039">
    <property type="entry name" value="AMELOGENIN"/>
    <property type="match status" value="1"/>
</dbReference>
<dbReference type="CDD" id="cd00030">
    <property type="entry name" value="C2"/>
    <property type="match status" value="1"/>
</dbReference>
<reference evidence="3" key="1">
    <citation type="journal article" date="2019" name="Environ. Microbiol.">
        <title>Fungal ecological strategies reflected in gene transcription - a case study of two litter decomposers.</title>
        <authorList>
            <person name="Barbi F."/>
            <person name="Kohler A."/>
            <person name="Barry K."/>
            <person name="Baskaran P."/>
            <person name="Daum C."/>
            <person name="Fauchery L."/>
            <person name="Ihrmark K."/>
            <person name="Kuo A."/>
            <person name="LaButti K."/>
            <person name="Lipzen A."/>
            <person name="Morin E."/>
            <person name="Grigoriev I.V."/>
            <person name="Henrissat B."/>
            <person name="Lindahl B."/>
            <person name="Martin F."/>
        </authorList>
    </citation>
    <scope>NUCLEOTIDE SEQUENCE</scope>
    <source>
        <strain evidence="3">JB14</strain>
    </source>
</reference>
<name>A0A6A4HH66_9AGAR</name>
<dbReference type="InterPro" id="IPR000008">
    <property type="entry name" value="C2_dom"/>
</dbReference>
<gene>
    <name evidence="3" type="ORF">BT96DRAFT_1021056</name>
</gene>
<protein>
    <recommendedName>
        <fullName evidence="2">C2 domain-containing protein</fullName>
    </recommendedName>
</protein>
<organism evidence="3 4">
    <name type="scientific">Gymnopus androsaceus JB14</name>
    <dbReference type="NCBI Taxonomy" id="1447944"/>
    <lineage>
        <taxon>Eukaryota</taxon>
        <taxon>Fungi</taxon>
        <taxon>Dikarya</taxon>
        <taxon>Basidiomycota</taxon>
        <taxon>Agaricomycotina</taxon>
        <taxon>Agaricomycetes</taxon>
        <taxon>Agaricomycetidae</taxon>
        <taxon>Agaricales</taxon>
        <taxon>Marasmiineae</taxon>
        <taxon>Omphalotaceae</taxon>
        <taxon>Gymnopus</taxon>
    </lineage>
</organism>
<evidence type="ECO:0000313" key="3">
    <source>
        <dbReference type="EMBL" id="KAE9396971.1"/>
    </source>
</evidence>
<proteinExistence type="predicted"/>
<dbReference type="Gene3D" id="3.40.50.300">
    <property type="entry name" value="P-loop containing nucleotide triphosphate hydrolases"/>
    <property type="match status" value="1"/>
</dbReference>
<dbReference type="Pfam" id="PF24883">
    <property type="entry name" value="NPHP3_N"/>
    <property type="match status" value="1"/>
</dbReference>
<dbReference type="InterPro" id="IPR056884">
    <property type="entry name" value="NPHP3-like_N"/>
</dbReference>
<accession>A0A6A4HH66</accession>
<feature type="domain" description="C2" evidence="2">
    <location>
        <begin position="1"/>
        <end position="115"/>
    </location>
</feature>
<keyword evidence="4" id="KW-1185">Reference proteome</keyword>
<dbReference type="InterPro" id="IPR027417">
    <property type="entry name" value="P-loop_NTPase"/>
</dbReference>
<dbReference type="AlphaFoldDB" id="A0A6A4HH66"/>
<evidence type="ECO:0000313" key="4">
    <source>
        <dbReference type="Proteomes" id="UP000799118"/>
    </source>
</evidence>
<dbReference type="PANTHER" id="PTHR10039:SF14">
    <property type="entry name" value="NACHT DOMAIN-CONTAINING PROTEIN"/>
    <property type="match status" value="1"/>
</dbReference>
<dbReference type="SUPFAM" id="SSF49562">
    <property type="entry name" value="C2 domain (Calcium/lipid-binding domain, CaLB)"/>
    <property type="match status" value="1"/>
</dbReference>
<dbReference type="SUPFAM" id="SSF52540">
    <property type="entry name" value="P-loop containing nucleoside triphosphate hydrolases"/>
    <property type="match status" value="1"/>
</dbReference>
<evidence type="ECO:0000259" key="2">
    <source>
        <dbReference type="PROSITE" id="PS50004"/>
    </source>
</evidence>
<dbReference type="Proteomes" id="UP000799118">
    <property type="component" value="Unassembled WGS sequence"/>
</dbReference>
<evidence type="ECO:0000256" key="1">
    <source>
        <dbReference type="ARBA" id="ARBA00022737"/>
    </source>
</evidence>
<dbReference type="InterPro" id="IPR035892">
    <property type="entry name" value="C2_domain_sf"/>
</dbReference>
<dbReference type="PROSITE" id="PS50004">
    <property type="entry name" value="C2"/>
    <property type="match status" value="1"/>
</dbReference>
<keyword evidence="1" id="KW-0677">Repeat</keyword>